<accession>A0A2M4C8J1</accession>
<proteinExistence type="predicted"/>
<name>A0A2M4C8J1_9DIPT</name>
<sequence>MRLVAAAAAAAAGQWRGSMNHSVALSFFLFHFTAPSERHLVLRDDRQCGAPQVIDFLFHSRNIIIVWSVASLLVAEGGKGTVRRCKQSRDPRSCSWHKHTW</sequence>
<protein>
    <submittedName>
        <fullName evidence="1">Putative secreted protein</fullName>
    </submittedName>
</protein>
<dbReference type="EMBL" id="GGFJ01012525">
    <property type="protein sequence ID" value="MBW61666.1"/>
    <property type="molecule type" value="Transcribed_RNA"/>
</dbReference>
<dbReference type="AlphaFoldDB" id="A0A2M4C8J1"/>
<reference evidence="1" key="1">
    <citation type="submission" date="2018-01" db="EMBL/GenBank/DDBJ databases">
        <title>An insight into the sialome of Amazonian anophelines.</title>
        <authorList>
            <person name="Ribeiro J.M."/>
            <person name="Scarpassa V."/>
            <person name="Calvo E."/>
        </authorList>
    </citation>
    <scope>NUCLEOTIDE SEQUENCE</scope>
    <source>
        <tissue evidence="1">Salivary glands</tissue>
    </source>
</reference>
<evidence type="ECO:0000313" key="1">
    <source>
        <dbReference type="EMBL" id="MBW61666.1"/>
    </source>
</evidence>
<organism evidence="1">
    <name type="scientific">Anopheles marajoara</name>
    <dbReference type="NCBI Taxonomy" id="58244"/>
    <lineage>
        <taxon>Eukaryota</taxon>
        <taxon>Metazoa</taxon>
        <taxon>Ecdysozoa</taxon>
        <taxon>Arthropoda</taxon>
        <taxon>Hexapoda</taxon>
        <taxon>Insecta</taxon>
        <taxon>Pterygota</taxon>
        <taxon>Neoptera</taxon>
        <taxon>Endopterygota</taxon>
        <taxon>Diptera</taxon>
        <taxon>Nematocera</taxon>
        <taxon>Culicoidea</taxon>
        <taxon>Culicidae</taxon>
        <taxon>Anophelinae</taxon>
        <taxon>Anopheles</taxon>
    </lineage>
</organism>